<dbReference type="Pfam" id="PF02913">
    <property type="entry name" value="FAD-oxidase_C"/>
    <property type="match status" value="1"/>
</dbReference>
<evidence type="ECO:0000313" key="4">
    <source>
        <dbReference type="EMBL" id="CAB4346987.1"/>
    </source>
</evidence>
<dbReference type="SUPFAM" id="SSF55103">
    <property type="entry name" value="FAD-linked oxidases, C-terminal domain"/>
    <property type="match status" value="1"/>
</dbReference>
<dbReference type="PANTHER" id="PTHR46568:SF1">
    <property type="entry name" value="ALKYLDIHYDROXYACETONEPHOSPHATE SYNTHASE, PEROXISOMAL"/>
    <property type="match status" value="1"/>
</dbReference>
<dbReference type="EMBL" id="CAESAN010000167">
    <property type="protein sequence ID" value="CAB4346987.1"/>
    <property type="molecule type" value="Genomic_DNA"/>
</dbReference>
<reference evidence="4" key="1">
    <citation type="submission" date="2020-05" db="EMBL/GenBank/DDBJ databases">
        <authorList>
            <person name="Chiriac C."/>
            <person name="Salcher M."/>
            <person name="Ghai R."/>
            <person name="Kavagutti S V."/>
        </authorList>
    </citation>
    <scope>NUCLEOTIDE SEQUENCE</scope>
</reference>
<evidence type="ECO:0000256" key="2">
    <source>
        <dbReference type="ARBA" id="ARBA00022827"/>
    </source>
</evidence>
<name>A0A6J6A1S7_9ZZZZ</name>
<dbReference type="Gene3D" id="1.10.45.10">
    <property type="entry name" value="Vanillyl-alcohol Oxidase, Chain A, domain 4"/>
    <property type="match status" value="1"/>
</dbReference>
<dbReference type="InterPro" id="IPR016164">
    <property type="entry name" value="FAD-linked_Oxase-like_C"/>
</dbReference>
<feature type="domain" description="FAD-binding oxidoreductase/transferase type 4 C-terminal" evidence="3">
    <location>
        <begin position="2"/>
        <end position="130"/>
    </location>
</feature>
<evidence type="ECO:0000256" key="1">
    <source>
        <dbReference type="ARBA" id="ARBA00022630"/>
    </source>
</evidence>
<dbReference type="InterPro" id="IPR025650">
    <property type="entry name" value="Alkyl-DHAP_Synthase"/>
</dbReference>
<keyword evidence="2" id="KW-0274">FAD</keyword>
<accession>A0A6J6A1S7</accession>
<dbReference type="AlphaFoldDB" id="A0A6J6A1S7"/>
<dbReference type="GO" id="GO:0008609">
    <property type="term" value="F:alkylglycerone-phosphate synthase activity"/>
    <property type="evidence" value="ECO:0007669"/>
    <property type="project" value="InterPro"/>
</dbReference>
<dbReference type="PANTHER" id="PTHR46568">
    <property type="entry name" value="ALKYLDIHYDROXYACETONEPHOSPHATE SYNTHASE, PEROXISOMAL"/>
    <property type="match status" value="1"/>
</dbReference>
<protein>
    <submittedName>
        <fullName evidence="4">Unannotated protein</fullName>
    </submittedName>
</protein>
<dbReference type="GO" id="GO:0008610">
    <property type="term" value="P:lipid biosynthetic process"/>
    <property type="evidence" value="ECO:0007669"/>
    <property type="project" value="InterPro"/>
</dbReference>
<sequence>MARGVMVETLETATTWSNLMHLYRGVGQALSEHAPVVGCHISHLYQSGASLYFTFVAPQDIESPWEQWHDAKTAACEAVVAHGGTITHHHAIGIDHKKFLKQEDGAAGVTALKAVKASLDPAGVMNPGKLL</sequence>
<organism evidence="4">
    <name type="scientific">freshwater metagenome</name>
    <dbReference type="NCBI Taxonomy" id="449393"/>
    <lineage>
        <taxon>unclassified sequences</taxon>
        <taxon>metagenomes</taxon>
        <taxon>ecological metagenomes</taxon>
    </lineage>
</organism>
<keyword evidence="1" id="KW-0285">Flavoprotein</keyword>
<gene>
    <name evidence="4" type="ORF">UFOPK3547_01542</name>
</gene>
<proteinExistence type="predicted"/>
<dbReference type="InterPro" id="IPR016171">
    <property type="entry name" value="Vanillyl_alc_oxidase_C-sub2"/>
</dbReference>
<dbReference type="Gene3D" id="3.30.300.330">
    <property type="match status" value="1"/>
</dbReference>
<dbReference type="InterPro" id="IPR004113">
    <property type="entry name" value="FAD-bd_oxidored_4_C"/>
</dbReference>
<evidence type="ECO:0000259" key="3">
    <source>
        <dbReference type="Pfam" id="PF02913"/>
    </source>
</evidence>
<dbReference type="GO" id="GO:0050660">
    <property type="term" value="F:flavin adenine dinucleotide binding"/>
    <property type="evidence" value="ECO:0007669"/>
    <property type="project" value="InterPro"/>
</dbReference>